<reference evidence="1 2" key="1">
    <citation type="submission" date="2017-03" db="EMBL/GenBank/DDBJ databases">
        <authorList>
            <person name="Afonso C.L."/>
            <person name="Miller P.J."/>
            <person name="Scott M.A."/>
            <person name="Spackman E."/>
            <person name="Goraichik I."/>
            <person name="Dimitrov K.M."/>
            <person name="Suarez D.L."/>
            <person name="Swayne D.E."/>
        </authorList>
    </citation>
    <scope>NUCLEOTIDE SEQUENCE [LARGE SCALE GENOMIC DNA]</scope>
    <source>
        <strain evidence="1">SB41UT1</strain>
    </source>
</reference>
<dbReference type="EMBL" id="FWPT01000001">
    <property type="protein sequence ID" value="SMA31884.1"/>
    <property type="molecule type" value="Genomic_DNA"/>
</dbReference>
<proteinExistence type="predicted"/>
<keyword evidence="2" id="KW-1185">Reference proteome</keyword>
<gene>
    <name evidence="1" type="ORF">EHSB41UT_00074</name>
</gene>
<dbReference type="Proteomes" id="UP000196573">
    <property type="component" value="Unassembled WGS sequence"/>
</dbReference>
<protein>
    <recommendedName>
        <fullName evidence="3">Salt-induced outer membrane protein</fullName>
    </recommendedName>
</protein>
<dbReference type="AlphaFoldDB" id="A0A1X7ADH8"/>
<evidence type="ECO:0008006" key="3">
    <source>
        <dbReference type="Google" id="ProtNLM"/>
    </source>
</evidence>
<name>A0A1X7ADH8_9GAMM</name>
<dbReference type="InterPro" id="IPR007433">
    <property type="entry name" value="DUF481"/>
</dbReference>
<evidence type="ECO:0000313" key="1">
    <source>
        <dbReference type="EMBL" id="SMA31884.1"/>
    </source>
</evidence>
<accession>A0A1X7ADH8</accession>
<organism evidence="1 2">
    <name type="scientific">Parendozoicomonas haliclonae</name>
    <dbReference type="NCBI Taxonomy" id="1960125"/>
    <lineage>
        <taxon>Bacteria</taxon>
        <taxon>Pseudomonadati</taxon>
        <taxon>Pseudomonadota</taxon>
        <taxon>Gammaproteobacteria</taxon>
        <taxon>Oceanospirillales</taxon>
        <taxon>Endozoicomonadaceae</taxon>
        <taxon>Parendozoicomonas</taxon>
    </lineage>
</organism>
<evidence type="ECO:0000313" key="2">
    <source>
        <dbReference type="Proteomes" id="UP000196573"/>
    </source>
</evidence>
<sequence>MPEYIRSCFRFCVSFVTCLVISLPGLADTLLLNNGNVLSGKILELKDGKVRFDTEWAGEINIDIRFVESVETESLLWVRMKGQDNFRLVRLYREGEHTWLADESGNSTRLDSQENLASLQAVEPDDDRWVHSGSVNLGLALNDGEHKEREVNTSGSVNVRDRVHRNIFAWKGKYAKEDDVLDDKRLRLNYDYNRFLDRHWYTLANGMWLYDLDESPYRRYSLGGGLGYEFWDRSTGSLKTDTGLNYLWEDYKTGGNVKHWALRWSVSGMQHLSGDLYSTLGSVVFYRLGDADQLLWDLDLGLKYRISSRLWFNLLYSLDYDSKPSSDGVRTATSLTFGLGYGW</sequence>
<dbReference type="Pfam" id="PF04338">
    <property type="entry name" value="DUF481"/>
    <property type="match status" value="1"/>
</dbReference>